<keyword evidence="2" id="KW-0489">Methyltransferase</keyword>
<dbReference type="InterPro" id="IPR013216">
    <property type="entry name" value="Methyltransf_11"/>
</dbReference>
<dbReference type="Pfam" id="PF08241">
    <property type="entry name" value="Methyltransf_11"/>
    <property type="match status" value="1"/>
</dbReference>
<dbReference type="SUPFAM" id="SSF53335">
    <property type="entry name" value="S-adenosyl-L-methionine-dependent methyltransferases"/>
    <property type="match status" value="1"/>
</dbReference>
<gene>
    <name evidence="2" type="ORF">RM425_10365</name>
</gene>
<feature type="domain" description="Methyltransferase type 11" evidence="1">
    <location>
        <begin position="46"/>
        <end position="127"/>
    </location>
</feature>
<comment type="caution">
    <text evidence="2">The sequence shown here is derived from an EMBL/GenBank/DDBJ whole genome shotgun (WGS) entry which is preliminary data.</text>
</comment>
<keyword evidence="2" id="KW-0808">Transferase</keyword>
<evidence type="ECO:0000259" key="1">
    <source>
        <dbReference type="Pfam" id="PF08241"/>
    </source>
</evidence>
<organism evidence="2 3">
    <name type="scientific">Blastococcus goldschmidtiae</name>
    <dbReference type="NCBI Taxonomy" id="3075546"/>
    <lineage>
        <taxon>Bacteria</taxon>
        <taxon>Bacillati</taxon>
        <taxon>Actinomycetota</taxon>
        <taxon>Actinomycetes</taxon>
        <taxon>Geodermatophilales</taxon>
        <taxon>Geodermatophilaceae</taxon>
        <taxon>Blastococcus</taxon>
    </lineage>
</organism>
<dbReference type="GO" id="GO:0008168">
    <property type="term" value="F:methyltransferase activity"/>
    <property type="evidence" value="ECO:0007669"/>
    <property type="project" value="UniProtKB-KW"/>
</dbReference>
<dbReference type="RefSeq" id="WP_311345120.1">
    <property type="nucleotide sequence ID" value="NZ_JAVREI010000006.1"/>
</dbReference>
<dbReference type="GO" id="GO:0032259">
    <property type="term" value="P:methylation"/>
    <property type="evidence" value="ECO:0007669"/>
    <property type="project" value="UniProtKB-KW"/>
</dbReference>
<keyword evidence="3" id="KW-1185">Reference proteome</keyword>
<protein>
    <submittedName>
        <fullName evidence="2">Methyltransferase domain-containing protein</fullName>
    </submittedName>
</protein>
<dbReference type="Proteomes" id="UP001183222">
    <property type="component" value="Unassembled WGS sequence"/>
</dbReference>
<evidence type="ECO:0000313" key="2">
    <source>
        <dbReference type="EMBL" id="MDT0276301.1"/>
    </source>
</evidence>
<sequence length="255" mass="27698">MTLDRGAPAALYDEIGRTYGRTRRPDPRIAAAIRAAVGEVDSVVNVGAGAGAYEPLQTVLAVEPSRVMIDQRPAGAAPVVQGVAEALPLPDRAVDAALAVLTVHHWSDVGAGVAEMRRVARRRAVFFTWWPGRVAEFWLLREYLPAAAETDARHAVPVEQLLRLLGPAARVRSVPVPHDCTDGFGAAYWRRPEAYLDAEVRAGISMLARTEPTALRAGLQRLEDDLRSGAWRRRHADLLAADALDEGYCVVTVDL</sequence>
<dbReference type="InterPro" id="IPR029063">
    <property type="entry name" value="SAM-dependent_MTases_sf"/>
</dbReference>
<reference evidence="3" key="1">
    <citation type="submission" date="2023-07" db="EMBL/GenBank/DDBJ databases">
        <title>30 novel species of actinomycetes from the DSMZ collection.</title>
        <authorList>
            <person name="Nouioui I."/>
        </authorList>
    </citation>
    <scope>NUCLEOTIDE SEQUENCE [LARGE SCALE GENOMIC DNA]</scope>
    <source>
        <strain evidence="3">DSM 46792</strain>
    </source>
</reference>
<evidence type="ECO:0000313" key="3">
    <source>
        <dbReference type="Proteomes" id="UP001183222"/>
    </source>
</evidence>
<dbReference type="Gene3D" id="3.40.50.150">
    <property type="entry name" value="Vaccinia Virus protein VP39"/>
    <property type="match status" value="1"/>
</dbReference>
<dbReference type="EMBL" id="JAVREI010000006">
    <property type="protein sequence ID" value="MDT0276301.1"/>
    <property type="molecule type" value="Genomic_DNA"/>
</dbReference>
<name>A0ABU2K804_9ACTN</name>
<proteinExistence type="predicted"/>
<accession>A0ABU2K804</accession>